<evidence type="ECO:0000259" key="7">
    <source>
        <dbReference type="Pfam" id="PF04932"/>
    </source>
</evidence>
<feature type="transmembrane region" description="Helical" evidence="6">
    <location>
        <begin position="238"/>
        <end position="257"/>
    </location>
</feature>
<dbReference type="InterPro" id="IPR007016">
    <property type="entry name" value="O-antigen_ligase-rel_domated"/>
</dbReference>
<dbReference type="Proteomes" id="UP001378188">
    <property type="component" value="Unassembled WGS sequence"/>
</dbReference>
<evidence type="ECO:0000256" key="4">
    <source>
        <dbReference type="ARBA" id="ARBA00023136"/>
    </source>
</evidence>
<organism evidence="8 9">
    <name type="scientific">Microbaculum marinum</name>
    <dbReference type="NCBI Taxonomy" id="1764581"/>
    <lineage>
        <taxon>Bacteria</taxon>
        <taxon>Pseudomonadati</taxon>
        <taxon>Pseudomonadota</taxon>
        <taxon>Alphaproteobacteria</taxon>
        <taxon>Hyphomicrobiales</taxon>
        <taxon>Tepidamorphaceae</taxon>
        <taxon>Microbaculum</taxon>
    </lineage>
</organism>
<feature type="transmembrane region" description="Helical" evidence="6">
    <location>
        <begin position="113"/>
        <end position="132"/>
    </location>
</feature>
<feature type="transmembrane region" description="Helical" evidence="6">
    <location>
        <begin position="186"/>
        <end position="204"/>
    </location>
</feature>
<feature type="transmembrane region" description="Helical" evidence="6">
    <location>
        <begin position="366"/>
        <end position="384"/>
    </location>
</feature>
<keyword evidence="3 6" id="KW-1133">Transmembrane helix</keyword>
<feature type="transmembrane region" description="Helical" evidence="6">
    <location>
        <begin position="27"/>
        <end position="46"/>
    </location>
</feature>
<feature type="transmembrane region" description="Helical" evidence="6">
    <location>
        <begin position="161"/>
        <end position="179"/>
    </location>
</feature>
<dbReference type="RefSeq" id="WP_340330513.1">
    <property type="nucleotide sequence ID" value="NZ_JAZHOF010000006.1"/>
</dbReference>
<evidence type="ECO:0000313" key="8">
    <source>
        <dbReference type="EMBL" id="MEJ8572811.1"/>
    </source>
</evidence>
<keyword evidence="2 6" id="KW-0812">Transmembrane</keyword>
<sequence length="434" mass="46308">MQLASLPLIGVAVWRISHRSLPVQTRWPLGILAAVLLLPLVQLVPLPPDLWSALPGREQFAAAYRVAGMEPPWLPLSLDGAATWRAELSLLPAVAIFLATLSLNYDARRRLSVLVIAVGFVAVVLGLAQIAGGSGSPLRFYPITNPTDSVGFFANRNHHAAFLYSLIAFVAAWMFAVLHEGRSERTPAVIACVLILVVLLIGLGMARSRAGLVLALAAIVASALLAGSGRDGSTRRGWLTILVGALLGTILIVQFALERILSRFDVGAGMGELRLRMTEITLQAGRAFAPFGTGFGTFEAVYQMFDRPEVVLSAYVNHAHNDWAELWLEGGVPAMLVAVAFLAWYSVAAIGVWRGRSGTMAPVDRALARAASIAILLLLAHSAADYPLRTTAMTTFLAFACGLLVAPVRRSAQDPAADTGQRRVRNAGSARPLG</sequence>
<comment type="subcellular location">
    <subcellularLocation>
        <location evidence="1">Membrane</location>
        <topology evidence="1">Multi-pass membrane protein</topology>
    </subcellularLocation>
</comment>
<keyword evidence="9" id="KW-1185">Reference proteome</keyword>
<feature type="transmembrane region" description="Helical" evidence="6">
    <location>
        <begin position="82"/>
        <end position="101"/>
    </location>
</feature>
<evidence type="ECO:0000256" key="3">
    <source>
        <dbReference type="ARBA" id="ARBA00022989"/>
    </source>
</evidence>
<proteinExistence type="predicted"/>
<evidence type="ECO:0000313" key="9">
    <source>
        <dbReference type="Proteomes" id="UP001378188"/>
    </source>
</evidence>
<feature type="region of interest" description="Disordered" evidence="5">
    <location>
        <begin position="414"/>
        <end position="434"/>
    </location>
</feature>
<evidence type="ECO:0000256" key="6">
    <source>
        <dbReference type="SAM" id="Phobius"/>
    </source>
</evidence>
<dbReference type="AlphaFoldDB" id="A0AAW9RZG5"/>
<protein>
    <submittedName>
        <fullName evidence="8">O-antigen ligase family protein</fullName>
    </submittedName>
</protein>
<feature type="transmembrane region" description="Helical" evidence="6">
    <location>
        <begin position="390"/>
        <end position="408"/>
    </location>
</feature>
<accession>A0AAW9RZG5</accession>
<dbReference type="PANTHER" id="PTHR37422">
    <property type="entry name" value="TEICHURONIC ACID BIOSYNTHESIS PROTEIN TUAE"/>
    <property type="match status" value="1"/>
</dbReference>
<reference evidence="8 9" key="1">
    <citation type="submission" date="2024-02" db="EMBL/GenBank/DDBJ databases">
        <title>Genome analysis and characterization of Microbaculum marinisediminis sp. nov., isolated from marine sediment.</title>
        <authorList>
            <person name="Du Z.-J."/>
            <person name="Ye Y.-Q."/>
            <person name="Zhang Z.-R."/>
            <person name="Yuan S.-M."/>
            <person name="Zhang X.-Y."/>
        </authorList>
    </citation>
    <scope>NUCLEOTIDE SEQUENCE [LARGE SCALE GENOMIC DNA]</scope>
    <source>
        <strain evidence="8 9">SDUM1044001</strain>
    </source>
</reference>
<gene>
    <name evidence="8" type="ORF">V3328_15075</name>
</gene>
<dbReference type="GO" id="GO:0016020">
    <property type="term" value="C:membrane"/>
    <property type="evidence" value="ECO:0007669"/>
    <property type="project" value="UniProtKB-SubCell"/>
</dbReference>
<dbReference type="EMBL" id="JAZHOF010000006">
    <property type="protein sequence ID" value="MEJ8572811.1"/>
    <property type="molecule type" value="Genomic_DNA"/>
</dbReference>
<dbReference type="GO" id="GO:0016874">
    <property type="term" value="F:ligase activity"/>
    <property type="evidence" value="ECO:0007669"/>
    <property type="project" value="UniProtKB-KW"/>
</dbReference>
<dbReference type="PANTHER" id="PTHR37422:SF23">
    <property type="entry name" value="TEICHURONIC ACID BIOSYNTHESIS PROTEIN TUAE"/>
    <property type="match status" value="1"/>
</dbReference>
<dbReference type="Pfam" id="PF04932">
    <property type="entry name" value="Wzy_C"/>
    <property type="match status" value="1"/>
</dbReference>
<comment type="caution">
    <text evidence="8">The sequence shown here is derived from an EMBL/GenBank/DDBJ whole genome shotgun (WGS) entry which is preliminary data.</text>
</comment>
<keyword evidence="4 6" id="KW-0472">Membrane</keyword>
<keyword evidence="8" id="KW-0436">Ligase</keyword>
<dbReference type="InterPro" id="IPR051533">
    <property type="entry name" value="WaaL-like"/>
</dbReference>
<name>A0AAW9RZG5_9HYPH</name>
<feature type="transmembrane region" description="Helical" evidence="6">
    <location>
        <begin position="210"/>
        <end position="226"/>
    </location>
</feature>
<evidence type="ECO:0000256" key="1">
    <source>
        <dbReference type="ARBA" id="ARBA00004141"/>
    </source>
</evidence>
<feature type="domain" description="O-antigen ligase-related" evidence="7">
    <location>
        <begin position="195"/>
        <end position="338"/>
    </location>
</feature>
<evidence type="ECO:0000256" key="5">
    <source>
        <dbReference type="SAM" id="MobiDB-lite"/>
    </source>
</evidence>
<evidence type="ECO:0000256" key="2">
    <source>
        <dbReference type="ARBA" id="ARBA00022692"/>
    </source>
</evidence>
<feature type="transmembrane region" description="Helical" evidence="6">
    <location>
        <begin position="332"/>
        <end position="354"/>
    </location>
</feature>